<protein>
    <submittedName>
        <fullName evidence="1">Uncharacterized protein</fullName>
    </submittedName>
</protein>
<gene>
    <name evidence="1" type="ORF">PPENT_87.1.T0070208</name>
</gene>
<evidence type="ECO:0000313" key="2">
    <source>
        <dbReference type="Proteomes" id="UP000689195"/>
    </source>
</evidence>
<keyword evidence="2" id="KW-1185">Reference proteome</keyword>
<name>A0A8S1SJR2_9CILI</name>
<accession>A0A8S1SJR2</accession>
<dbReference type="AlphaFoldDB" id="A0A8S1SJR2"/>
<dbReference type="Proteomes" id="UP000689195">
    <property type="component" value="Unassembled WGS sequence"/>
</dbReference>
<reference evidence="1" key="1">
    <citation type="submission" date="2021-01" db="EMBL/GenBank/DDBJ databases">
        <authorList>
            <consortium name="Genoscope - CEA"/>
            <person name="William W."/>
        </authorList>
    </citation>
    <scope>NUCLEOTIDE SEQUENCE</scope>
</reference>
<sequence>MKVVGLNKSMSLVISQSKNNRMIKHILIQINMLKSKFKFQKNLGYNENRTVYQHFAICTREIVPQKNDAIIQVMKRYYIITICKLFDQVMKVKNIIQFDNEFFYRFKTINKFLENLEWLNEKQ</sequence>
<proteinExistence type="predicted"/>
<organism evidence="1 2">
    <name type="scientific">Paramecium pentaurelia</name>
    <dbReference type="NCBI Taxonomy" id="43138"/>
    <lineage>
        <taxon>Eukaryota</taxon>
        <taxon>Sar</taxon>
        <taxon>Alveolata</taxon>
        <taxon>Ciliophora</taxon>
        <taxon>Intramacronucleata</taxon>
        <taxon>Oligohymenophorea</taxon>
        <taxon>Peniculida</taxon>
        <taxon>Parameciidae</taxon>
        <taxon>Paramecium</taxon>
    </lineage>
</organism>
<dbReference type="EMBL" id="CAJJDO010000007">
    <property type="protein sequence ID" value="CAD8138624.1"/>
    <property type="molecule type" value="Genomic_DNA"/>
</dbReference>
<evidence type="ECO:0000313" key="1">
    <source>
        <dbReference type="EMBL" id="CAD8138624.1"/>
    </source>
</evidence>
<comment type="caution">
    <text evidence="1">The sequence shown here is derived from an EMBL/GenBank/DDBJ whole genome shotgun (WGS) entry which is preliminary data.</text>
</comment>